<keyword evidence="3 6" id="KW-0812">Transmembrane</keyword>
<feature type="transmembrane region" description="Helical" evidence="6">
    <location>
        <begin position="15"/>
        <end position="37"/>
    </location>
</feature>
<dbReference type="GO" id="GO:0016020">
    <property type="term" value="C:membrane"/>
    <property type="evidence" value="ECO:0007669"/>
    <property type="project" value="UniProtKB-SubCell"/>
</dbReference>
<evidence type="ECO:0000259" key="7">
    <source>
        <dbReference type="PROSITE" id="PS50850"/>
    </source>
</evidence>
<dbReference type="InterPro" id="IPR020846">
    <property type="entry name" value="MFS_dom"/>
</dbReference>
<feature type="transmembrane region" description="Helical" evidence="6">
    <location>
        <begin position="406"/>
        <end position="425"/>
    </location>
</feature>
<gene>
    <name evidence="8" type="ORF">LCGC14_1450570</name>
</gene>
<dbReference type="Gene3D" id="1.20.1720.10">
    <property type="entry name" value="Multidrug resistance protein D"/>
    <property type="match status" value="1"/>
</dbReference>
<name>A0A0F9JHX8_9ZZZZ</name>
<sequence>MTDTQSQSSHENRNFILLTIFISSFMTAFSIYTTVISVRKIGLELNMDVVTIGWVSTVFLLAAAMFQIPFGKISDLYGRKRVFLIGVVIFTISSVLLGFASTSTTFIVFRFVQGLGAALIYATGNALLTASFPPSQRGKVIGINVTGVYIGLTLSPLLGGIMTDSFGWRSQFWFIIPFGVLILFLVLFKFKGEWRSEIREKYDYVGSIVYALFLFCLVFGISLLPNIQAFIFIVISLVGAMFFILWEKKISFPMIDFILFKNNRFFTFSSLVSIFFYISTIALALLMSLFMQYLIGMSPQGAGYVLLIQPLVQSIFSPIAGRLSDKFETRILVSVGISIVIIGIAPLVFISSNFPIYLIAISFGISGLGIAFFSSPNTRAIMSSIPKSSLGIAASLEGTMRTIGQILSFGILTVVFAVVIGDVAITPAYHPQFITSARLICLVFIILAIVSLIFSIMRGKRSRD</sequence>
<evidence type="ECO:0000256" key="2">
    <source>
        <dbReference type="ARBA" id="ARBA00022448"/>
    </source>
</evidence>
<feature type="transmembrane region" description="Helical" evidence="6">
    <location>
        <begin position="140"/>
        <end position="159"/>
    </location>
</feature>
<proteinExistence type="predicted"/>
<evidence type="ECO:0000256" key="5">
    <source>
        <dbReference type="ARBA" id="ARBA00023136"/>
    </source>
</evidence>
<dbReference type="InterPro" id="IPR036259">
    <property type="entry name" value="MFS_trans_sf"/>
</dbReference>
<feature type="transmembrane region" description="Helical" evidence="6">
    <location>
        <begin position="107"/>
        <end position="128"/>
    </location>
</feature>
<dbReference type="PROSITE" id="PS50850">
    <property type="entry name" value="MFS"/>
    <property type="match status" value="1"/>
</dbReference>
<dbReference type="GO" id="GO:0022857">
    <property type="term" value="F:transmembrane transporter activity"/>
    <property type="evidence" value="ECO:0007669"/>
    <property type="project" value="InterPro"/>
</dbReference>
<protein>
    <recommendedName>
        <fullName evidence="7">Major facilitator superfamily (MFS) profile domain-containing protein</fullName>
    </recommendedName>
</protein>
<dbReference type="EMBL" id="LAZR01009987">
    <property type="protein sequence ID" value="KKM69464.1"/>
    <property type="molecule type" value="Genomic_DNA"/>
</dbReference>
<reference evidence="8" key="1">
    <citation type="journal article" date="2015" name="Nature">
        <title>Complex archaea that bridge the gap between prokaryotes and eukaryotes.</title>
        <authorList>
            <person name="Spang A."/>
            <person name="Saw J.H."/>
            <person name="Jorgensen S.L."/>
            <person name="Zaremba-Niedzwiedzka K."/>
            <person name="Martijn J."/>
            <person name="Lind A.E."/>
            <person name="van Eijk R."/>
            <person name="Schleper C."/>
            <person name="Guy L."/>
            <person name="Ettema T.J."/>
        </authorList>
    </citation>
    <scope>NUCLEOTIDE SEQUENCE</scope>
</reference>
<feature type="transmembrane region" description="Helical" evidence="6">
    <location>
        <begin position="301"/>
        <end position="319"/>
    </location>
</feature>
<feature type="transmembrane region" description="Helical" evidence="6">
    <location>
        <begin position="266"/>
        <end position="295"/>
    </location>
</feature>
<feature type="transmembrane region" description="Helical" evidence="6">
    <location>
        <begin position="202"/>
        <end position="221"/>
    </location>
</feature>
<feature type="domain" description="Major facilitator superfamily (MFS) profile" evidence="7">
    <location>
        <begin position="16"/>
        <end position="463"/>
    </location>
</feature>
<feature type="transmembrane region" description="Helical" evidence="6">
    <location>
        <begin position="227"/>
        <end position="246"/>
    </location>
</feature>
<feature type="transmembrane region" description="Helical" evidence="6">
    <location>
        <begin position="331"/>
        <end position="350"/>
    </location>
</feature>
<dbReference type="Gene3D" id="1.20.1250.20">
    <property type="entry name" value="MFS general substrate transporter like domains"/>
    <property type="match status" value="1"/>
</dbReference>
<dbReference type="AlphaFoldDB" id="A0A0F9JHX8"/>
<accession>A0A0F9JHX8</accession>
<dbReference type="InterPro" id="IPR011701">
    <property type="entry name" value="MFS"/>
</dbReference>
<keyword evidence="2" id="KW-0813">Transport</keyword>
<keyword evidence="5 6" id="KW-0472">Membrane</keyword>
<organism evidence="8">
    <name type="scientific">marine sediment metagenome</name>
    <dbReference type="NCBI Taxonomy" id="412755"/>
    <lineage>
        <taxon>unclassified sequences</taxon>
        <taxon>metagenomes</taxon>
        <taxon>ecological metagenomes</taxon>
    </lineage>
</organism>
<dbReference type="PANTHER" id="PTHR42718">
    <property type="entry name" value="MAJOR FACILITATOR SUPERFAMILY MULTIDRUG TRANSPORTER MFSC"/>
    <property type="match status" value="1"/>
</dbReference>
<dbReference type="Pfam" id="PF07690">
    <property type="entry name" value="MFS_1"/>
    <property type="match status" value="2"/>
</dbReference>
<keyword evidence="4 6" id="KW-1133">Transmembrane helix</keyword>
<feature type="transmembrane region" description="Helical" evidence="6">
    <location>
        <begin position="171"/>
        <end position="190"/>
    </location>
</feature>
<evidence type="ECO:0000256" key="1">
    <source>
        <dbReference type="ARBA" id="ARBA00004141"/>
    </source>
</evidence>
<feature type="transmembrane region" description="Helical" evidence="6">
    <location>
        <begin position="49"/>
        <end position="70"/>
    </location>
</feature>
<feature type="transmembrane region" description="Helical" evidence="6">
    <location>
        <begin position="82"/>
        <end position="101"/>
    </location>
</feature>
<feature type="transmembrane region" description="Helical" evidence="6">
    <location>
        <begin position="356"/>
        <end position="374"/>
    </location>
</feature>
<evidence type="ECO:0000313" key="8">
    <source>
        <dbReference type="EMBL" id="KKM69464.1"/>
    </source>
</evidence>
<evidence type="ECO:0000256" key="6">
    <source>
        <dbReference type="SAM" id="Phobius"/>
    </source>
</evidence>
<comment type="subcellular location">
    <subcellularLocation>
        <location evidence="1">Membrane</location>
        <topology evidence="1">Multi-pass membrane protein</topology>
    </subcellularLocation>
</comment>
<evidence type="ECO:0000256" key="4">
    <source>
        <dbReference type="ARBA" id="ARBA00022989"/>
    </source>
</evidence>
<evidence type="ECO:0000256" key="3">
    <source>
        <dbReference type="ARBA" id="ARBA00022692"/>
    </source>
</evidence>
<comment type="caution">
    <text evidence="8">The sequence shown here is derived from an EMBL/GenBank/DDBJ whole genome shotgun (WGS) entry which is preliminary data.</text>
</comment>
<dbReference type="CDD" id="cd17321">
    <property type="entry name" value="MFS_MMR_MDR_like"/>
    <property type="match status" value="1"/>
</dbReference>
<dbReference type="PANTHER" id="PTHR42718:SF9">
    <property type="entry name" value="MAJOR FACILITATOR SUPERFAMILY MULTIDRUG TRANSPORTER MFSC"/>
    <property type="match status" value="1"/>
</dbReference>
<feature type="transmembrane region" description="Helical" evidence="6">
    <location>
        <begin position="437"/>
        <end position="457"/>
    </location>
</feature>
<dbReference type="SUPFAM" id="SSF103473">
    <property type="entry name" value="MFS general substrate transporter"/>
    <property type="match status" value="1"/>
</dbReference>